<keyword evidence="5 13" id="KW-0812">Transmembrane</keyword>
<comment type="caution">
    <text evidence="14">The sequence shown here is derived from an EMBL/GenBank/DDBJ whole genome shotgun (WGS) entry which is preliminary data.</text>
</comment>
<dbReference type="Proteomes" id="UP000752814">
    <property type="component" value="Unassembled WGS sequence"/>
</dbReference>
<dbReference type="GO" id="GO:0005886">
    <property type="term" value="C:plasma membrane"/>
    <property type="evidence" value="ECO:0007669"/>
    <property type="project" value="UniProtKB-SubCell"/>
</dbReference>
<feature type="transmembrane region" description="Helical" evidence="13">
    <location>
        <begin position="453"/>
        <end position="474"/>
    </location>
</feature>
<dbReference type="CDD" id="cd10322">
    <property type="entry name" value="SLC5sbd"/>
    <property type="match status" value="1"/>
</dbReference>
<dbReference type="InterPro" id="IPR018212">
    <property type="entry name" value="Na/solute_symporter_CS"/>
</dbReference>
<keyword evidence="3" id="KW-0813">Transport</keyword>
<feature type="transmembrane region" description="Helical" evidence="13">
    <location>
        <begin position="399"/>
        <end position="419"/>
    </location>
</feature>
<evidence type="ECO:0000313" key="15">
    <source>
        <dbReference type="Proteomes" id="UP000752814"/>
    </source>
</evidence>
<evidence type="ECO:0000256" key="1">
    <source>
        <dbReference type="ARBA" id="ARBA00004651"/>
    </source>
</evidence>
<feature type="transmembrane region" description="Helical" evidence="13">
    <location>
        <begin position="45"/>
        <end position="64"/>
    </location>
</feature>
<comment type="subcellular location">
    <subcellularLocation>
        <location evidence="1">Cell membrane</location>
        <topology evidence="1">Multi-pass membrane protein</topology>
    </subcellularLocation>
</comment>
<dbReference type="PROSITE" id="PS00456">
    <property type="entry name" value="NA_SOLUT_SYMP_1"/>
    <property type="match status" value="1"/>
</dbReference>
<evidence type="ECO:0000256" key="7">
    <source>
        <dbReference type="ARBA" id="ARBA00022989"/>
    </source>
</evidence>
<feature type="transmembrane region" description="Helical" evidence="13">
    <location>
        <begin position="285"/>
        <end position="303"/>
    </location>
</feature>
<name>A0A8J8PEW1_9ARCH</name>
<dbReference type="GO" id="GO:0015193">
    <property type="term" value="F:L-proline transmembrane transporter activity"/>
    <property type="evidence" value="ECO:0007669"/>
    <property type="project" value="TreeGrafter"/>
</dbReference>
<evidence type="ECO:0000256" key="9">
    <source>
        <dbReference type="ARBA" id="ARBA00023065"/>
    </source>
</evidence>
<gene>
    <name evidence="14" type="ORF">A3207_03765</name>
</gene>
<evidence type="ECO:0000256" key="6">
    <source>
        <dbReference type="ARBA" id="ARBA00022847"/>
    </source>
</evidence>
<evidence type="ECO:0000256" key="3">
    <source>
        <dbReference type="ARBA" id="ARBA00022448"/>
    </source>
</evidence>
<keyword evidence="8" id="KW-0915">Sodium</keyword>
<sequence length="537" mass="57831">MNTAAFAVLTILYIIAVIYLGYLGWKKTRGSEDYMLAGRKLSPWVIGLSYGATFISVSAIIGFGGQSAKLGMGLVFLAMLNIAVGVLLAFIVFGGRTRKMAKKLNAVTFPDLLGKCYNSNIIHLITGITILVAMPLYAAAVLIGGSEFLSITLGLSYNSALIIFTVVTAVYVIVGGLIAVMYTEAMQGVIMIGGMVVLFILTYSLFPDLGGLTGINEALSNMTPPADLVSQGMTGWTSMPTFGSPIWYTLVTTMILGVGIGVLAQPQLVVRFMTAKDDKTLKRSIPIGGIFILLTAGIIYTVGPMSNLWFVDTYGVDAWSYLHNVDQIIPAFIDGAFSNSLFGLFVPIFMIVLLSAAMSTLSSVFHSLGTSAGFDIYKSVQKIRHPDVEPKTSMKLTKYAMLVMIILSLALAFCMPANIIARATAMYMGLCACALLPAFCMALFSKRPLEKPALWSILSGIVSWFIWTVFVHIAESSQLGICRAIFGVDALLGQPWQLIDPLLIALPISTAVMIIGWALCRNSADTHLTSRELSGKE</sequence>
<evidence type="ECO:0000256" key="13">
    <source>
        <dbReference type="SAM" id="Phobius"/>
    </source>
</evidence>
<keyword evidence="6" id="KW-0769">Symport</keyword>
<comment type="similarity">
    <text evidence="2 12">Belongs to the sodium:solute symporter (SSF) (TC 2.A.21) family.</text>
</comment>
<dbReference type="GO" id="GO:0005298">
    <property type="term" value="F:proline:sodium symporter activity"/>
    <property type="evidence" value="ECO:0007669"/>
    <property type="project" value="TreeGrafter"/>
</dbReference>
<evidence type="ECO:0000256" key="12">
    <source>
        <dbReference type="RuleBase" id="RU362091"/>
    </source>
</evidence>
<evidence type="ECO:0000256" key="8">
    <source>
        <dbReference type="ARBA" id="ARBA00023053"/>
    </source>
</evidence>
<feature type="transmembrane region" description="Helical" evidence="13">
    <location>
        <begin position="341"/>
        <end position="361"/>
    </location>
</feature>
<feature type="transmembrane region" description="Helical" evidence="13">
    <location>
        <begin position="70"/>
        <end position="93"/>
    </location>
</feature>
<dbReference type="Pfam" id="PF00474">
    <property type="entry name" value="SSF"/>
    <property type="match status" value="1"/>
</dbReference>
<dbReference type="NCBIfam" id="TIGR00813">
    <property type="entry name" value="sss"/>
    <property type="match status" value="1"/>
</dbReference>
<dbReference type="InterPro" id="IPR038377">
    <property type="entry name" value="Na/Glc_symporter_sf"/>
</dbReference>
<reference evidence="14" key="1">
    <citation type="submission" date="2016-03" db="EMBL/GenBank/DDBJ databases">
        <authorList>
            <person name="Borrel G."/>
            <person name="Mccann A."/>
            <person name="O'Toole P.W."/>
        </authorList>
    </citation>
    <scope>NUCLEOTIDE SEQUENCE</scope>
    <source>
        <strain evidence="14">183</strain>
    </source>
</reference>
<protein>
    <submittedName>
        <fullName evidence="14">Sodium:solute symporter</fullName>
    </submittedName>
</protein>
<organism evidence="14 15">
    <name type="scientific">Candidatus Methanomassiliicoccus intestinalis</name>
    <dbReference type="NCBI Taxonomy" id="1406512"/>
    <lineage>
        <taxon>Archaea</taxon>
        <taxon>Methanobacteriati</taxon>
        <taxon>Thermoplasmatota</taxon>
        <taxon>Thermoplasmata</taxon>
        <taxon>Methanomassiliicoccales</taxon>
        <taxon>Methanomassiliicoccaceae</taxon>
        <taxon>Methanomassiliicoccus</taxon>
    </lineage>
</organism>
<keyword evidence="9" id="KW-0406">Ion transport</keyword>
<evidence type="ECO:0000256" key="2">
    <source>
        <dbReference type="ARBA" id="ARBA00006434"/>
    </source>
</evidence>
<dbReference type="InterPro" id="IPR001734">
    <property type="entry name" value="Na/solute_symporter"/>
</dbReference>
<dbReference type="RefSeq" id="WP_400195456.1">
    <property type="nucleotide sequence ID" value="NZ_CAYAYJ010000014.1"/>
</dbReference>
<dbReference type="PANTHER" id="PTHR48086:SF3">
    <property type="entry name" value="SODIUM_PROLINE SYMPORTER"/>
    <property type="match status" value="1"/>
</dbReference>
<keyword evidence="4" id="KW-1003">Cell membrane</keyword>
<evidence type="ECO:0000256" key="4">
    <source>
        <dbReference type="ARBA" id="ARBA00022475"/>
    </source>
</evidence>
<evidence type="ECO:0000256" key="10">
    <source>
        <dbReference type="ARBA" id="ARBA00023136"/>
    </source>
</evidence>
<feature type="transmembrane region" description="Helical" evidence="13">
    <location>
        <begin position="155"/>
        <end position="182"/>
    </location>
</feature>
<feature type="transmembrane region" description="Helical" evidence="13">
    <location>
        <begin position="189"/>
        <end position="206"/>
    </location>
</feature>
<dbReference type="GO" id="GO:0015824">
    <property type="term" value="P:proline transport"/>
    <property type="evidence" value="ECO:0007669"/>
    <property type="project" value="TreeGrafter"/>
</dbReference>
<proteinExistence type="inferred from homology"/>
<evidence type="ECO:0000313" key="14">
    <source>
        <dbReference type="EMBL" id="TQS81529.1"/>
    </source>
</evidence>
<dbReference type="Gene3D" id="1.20.1730.10">
    <property type="entry name" value="Sodium/glucose cotransporter"/>
    <property type="match status" value="1"/>
</dbReference>
<feature type="transmembrane region" description="Helical" evidence="13">
    <location>
        <begin position="246"/>
        <end position="264"/>
    </location>
</feature>
<evidence type="ECO:0000256" key="5">
    <source>
        <dbReference type="ARBA" id="ARBA00022692"/>
    </source>
</evidence>
<dbReference type="PANTHER" id="PTHR48086">
    <property type="entry name" value="SODIUM/PROLINE SYMPORTER-RELATED"/>
    <property type="match status" value="1"/>
</dbReference>
<dbReference type="AlphaFoldDB" id="A0A8J8PEW1"/>
<accession>A0A8J8PEW1</accession>
<feature type="transmembrane region" description="Helical" evidence="13">
    <location>
        <begin position="121"/>
        <end position="143"/>
    </location>
</feature>
<keyword evidence="7 13" id="KW-1133">Transmembrane helix</keyword>
<feature type="transmembrane region" description="Helical" evidence="13">
    <location>
        <begin position="502"/>
        <end position="520"/>
    </location>
</feature>
<feature type="transmembrane region" description="Helical" evidence="13">
    <location>
        <begin position="6"/>
        <end position="25"/>
    </location>
</feature>
<dbReference type="PROSITE" id="PS50283">
    <property type="entry name" value="NA_SOLUT_SYMP_3"/>
    <property type="match status" value="1"/>
</dbReference>
<dbReference type="EMBL" id="LVVT01000022">
    <property type="protein sequence ID" value="TQS81529.1"/>
    <property type="molecule type" value="Genomic_DNA"/>
</dbReference>
<evidence type="ECO:0000256" key="11">
    <source>
        <dbReference type="ARBA" id="ARBA00023201"/>
    </source>
</evidence>
<keyword evidence="11" id="KW-0739">Sodium transport</keyword>
<keyword evidence="10 13" id="KW-0472">Membrane</keyword>
<dbReference type="InterPro" id="IPR050277">
    <property type="entry name" value="Sodium:Solute_Symporter"/>
</dbReference>
<feature type="transmembrane region" description="Helical" evidence="13">
    <location>
        <begin position="425"/>
        <end position="444"/>
    </location>
</feature>